<dbReference type="PROSITE" id="PS50055">
    <property type="entry name" value="TYR_PHOSPHATASE_PTP"/>
    <property type="match status" value="3"/>
</dbReference>
<comment type="catalytic activity">
    <reaction evidence="5">
        <text>O-phospho-L-tyrosyl-[protein] + H2O = L-tyrosyl-[protein] + phosphate</text>
        <dbReference type="Rhea" id="RHEA:10684"/>
        <dbReference type="Rhea" id="RHEA-COMP:10136"/>
        <dbReference type="Rhea" id="RHEA-COMP:20101"/>
        <dbReference type="ChEBI" id="CHEBI:15377"/>
        <dbReference type="ChEBI" id="CHEBI:43474"/>
        <dbReference type="ChEBI" id="CHEBI:46858"/>
        <dbReference type="ChEBI" id="CHEBI:61978"/>
        <dbReference type="EC" id="3.1.3.48"/>
    </reaction>
</comment>
<dbReference type="SMART" id="SM00194">
    <property type="entry name" value="PTPc"/>
    <property type="match status" value="2"/>
</dbReference>
<dbReference type="SMART" id="SM00404">
    <property type="entry name" value="PTPc_motif"/>
    <property type="match status" value="2"/>
</dbReference>
<feature type="coiled-coil region" evidence="6">
    <location>
        <begin position="1016"/>
        <end position="1050"/>
    </location>
</feature>
<dbReference type="InterPro" id="IPR000242">
    <property type="entry name" value="PTP_cat"/>
</dbReference>
<reference evidence="9" key="2">
    <citation type="submission" date="2021-08" db="EMBL/GenBank/DDBJ databases">
        <authorList>
            <person name="Eriksson T."/>
        </authorList>
    </citation>
    <scope>NUCLEOTIDE SEQUENCE</scope>
    <source>
        <strain evidence="9">Stoneville</strain>
        <tissue evidence="9">Whole head</tissue>
    </source>
</reference>
<comment type="caution">
    <text evidence="9">The sequence shown here is derived from an EMBL/GenBank/DDBJ whole genome shotgun (WGS) entry which is preliminary data.</text>
</comment>
<comment type="similarity">
    <text evidence="1">Belongs to the protein-tyrosine phosphatase family.</text>
</comment>
<dbReference type="GO" id="GO:0008045">
    <property type="term" value="P:motor neuron axon guidance"/>
    <property type="evidence" value="ECO:0007669"/>
    <property type="project" value="TreeGrafter"/>
</dbReference>
<protein>
    <recommendedName>
        <fullName evidence="2">protein-tyrosine-phosphatase</fullName>
        <ecNumber evidence="2">3.1.3.48</ecNumber>
    </recommendedName>
</protein>
<dbReference type="Proteomes" id="UP000719412">
    <property type="component" value="Unassembled WGS sequence"/>
</dbReference>
<dbReference type="InterPro" id="IPR016130">
    <property type="entry name" value="Tyr_Pase_AS"/>
</dbReference>
<feature type="domain" description="Tyrosine-protein phosphatase" evidence="7">
    <location>
        <begin position="17"/>
        <end position="259"/>
    </location>
</feature>
<dbReference type="CDD" id="cd00047">
    <property type="entry name" value="PTPc"/>
    <property type="match status" value="2"/>
</dbReference>
<dbReference type="PANTHER" id="PTHR19134">
    <property type="entry name" value="RECEPTOR-TYPE TYROSINE-PROTEIN PHOSPHATASE"/>
    <property type="match status" value="1"/>
</dbReference>
<feature type="domain" description="Tyrosine specific protein phosphatases" evidence="8">
    <location>
        <begin position="1265"/>
        <end position="1338"/>
    </location>
</feature>
<dbReference type="CDD" id="cd00055">
    <property type="entry name" value="EGF_Lam"/>
    <property type="match status" value="1"/>
</dbReference>
<dbReference type="EC" id="3.1.3.48" evidence="2"/>
<proteinExistence type="inferred from homology"/>
<dbReference type="Gene3D" id="3.90.190.10">
    <property type="entry name" value="Protein tyrosine phosphatase superfamily"/>
    <property type="match status" value="4"/>
</dbReference>
<name>A0A8J6LF35_TENMO</name>
<evidence type="ECO:0000259" key="7">
    <source>
        <dbReference type="PROSITE" id="PS50055"/>
    </source>
</evidence>
<dbReference type="GO" id="GO:0004725">
    <property type="term" value="F:protein tyrosine phosphatase activity"/>
    <property type="evidence" value="ECO:0007669"/>
    <property type="project" value="UniProtKB-EC"/>
</dbReference>
<organism evidence="9 10">
    <name type="scientific">Tenebrio molitor</name>
    <name type="common">Yellow mealworm beetle</name>
    <dbReference type="NCBI Taxonomy" id="7067"/>
    <lineage>
        <taxon>Eukaryota</taxon>
        <taxon>Metazoa</taxon>
        <taxon>Ecdysozoa</taxon>
        <taxon>Arthropoda</taxon>
        <taxon>Hexapoda</taxon>
        <taxon>Insecta</taxon>
        <taxon>Pterygota</taxon>
        <taxon>Neoptera</taxon>
        <taxon>Endopterygota</taxon>
        <taxon>Coleoptera</taxon>
        <taxon>Polyphaga</taxon>
        <taxon>Cucujiformia</taxon>
        <taxon>Tenebrionidae</taxon>
        <taxon>Tenebrio</taxon>
    </lineage>
</organism>
<dbReference type="SUPFAM" id="SSF52799">
    <property type="entry name" value="(Phosphotyrosine protein) phosphatases II"/>
    <property type="match status" value="4"/>
</dbReference>
<sequence length="1445" mass="167478">MKSTNRKDYEQKTETYSKPVKISKYPDYVKNSLKNGELEILNTVKIYETIIDDITIDYLDTEYIDGQQVTKSHLAAKVPESDKFPLFWKLIWKENIKYIILLDNRFEDDQETAKNYWHVKDEDLRHHRLSLTFKSCDIFSDYECRKFILTFKKTSRHIVLYRYCSWWNTSTPLSSLPLIPFFQTTSKVPLNSKSPILFQCSTAVEGTGFALLCDISLRTANRDGTVDIFRTSHRLAKCDPNLINNINYYLLAHFVIFENCFKIDTKLKCDPFRGGTFIPLSEQQIRKYFKYVQETQWLDTIKYETGNKSVRKEQSLIAPYSLDYDDVSACFGVVTIDGFRCPGKFTTIKEPTPDALFQFWNFVANKNISVKIIEIIVMKNWSSEATRPENVPDFVKFCNETNTILKKSISVLVMSHNGIKDSGLYIAMLYNIKTMEVEGVCDVPTSVRMVRNHSPEFRITEGDFTFLFEATENYLKEAQLYEYDNSDSPYLTNKEWRHFQLSKKDNRLSFRRLNNKDAIIQYDDREEVYKITHMMIHSKDTITGVWKIHRDCDSGFYGMNCKKRCGHCSKHSCDFVNGKCDRCSDNYVGAKCDIPPGQVFSEPPVVSDIKYSEAKVKVKNFELANKEYKDAPDIYYVEYRKAEENSEWMASDQRNPFSTSAIIKLQHLEPNTDYIVRSVITTINNKTFIDENLPHAVFTTKCYVHTLGEPVDVPQDLSLLALLSLLLIIPIAIILFIKRGPLIENYNSLKTSMCQRTCLETSTPDEQTPLKNIAPENTKLYSKKVKIAELEQYVTESLNNGELERQHALFPRGQTKPWERGALKENKSKNRYTNLMAYDHTRVVLQWINGNKNSDYINANYIDGYNVRKAYIATQGPKISTVHDFWRMIWQENVLHVAMLANIYEGKKKKVEKYWPDQNENLSFGDITVYHMSGQVFADYEQRTFKVCFNNQTRKLQQYHFSSWPDHGVPLYSQSLVPFLQKIQQIPLDSKSPVVVHCSAGVGRTGTILLCDICLRMAAKEDAVDMLRTLQQLRDQRANMVDNIQQYKLAHLVILECLVGKQTGIPCSEIETEVKKLLSGDRITQQMRYLKDTAWQDKTMKSVASNDAFVVVQEKNRFQNIVPEIQGCMFLSRYPIHDDTSTYINAVRVDGFRCPGRFIVTQQPMPNTLGDFWRLVHEKETTVIVSLNPVNPKNKTSCLFWPTEKQPELTPVDYITLKHATTLSLDSYNLTTIRMHINASEEYTVVQIISMKDWAAKKNCPKKIEDFLTFCEESYVISRQSSSVVVTCFDGVLASGVYVAMSFVIEKMKLEQICDVCQAVRTVRHNRNEFVQNEEQFAFLLYFAILLIHLEKSTAQKDFFITHKHGTTYNCVTNSSFALSWIKEDIEEDADSAYIPRPDLNSFNCNITDDNRTRHYFVKTPWELKKPQDSDINEIILDERWEGSI</sequence>
<dbReference type="InterPro" id="IPR002049">
    <property type="entry name" value="LE_dom"/>
</dbReference>
<evidence type="ECO:0000256" key="4">
    <source>
        <dbReference type="ARBA" id="ARBA00022912"/>
    </source>
</evidence>
<evidence type="ECO:0000256" key="1">
    <source>
        <dbReference type="ARBA" id="ARBA00009580"/>
    </source>
</evidence>
<evidence type="ECO:0000313" key="10">
    <source>
        <dbReference type="Proteomes" id="UP000719412"/>
    </source>
</evidence>
<dbReference type="InterPro" id="IPR003595">
    <property type="entry name" value="Tyr_Pase_cat"/>
</dbReference>
<dbReference type="Pfam" id="PF00102">
    <property type="entry name" value="Y_phosphatase"/>
    <property type="match status" value="4"/>
</dbReference>
<dbReference type="PANTHER" id="PTHR19134:SF562">
    <property type="entry name" value="PROTEIN-TYROSINE-PHOSPHATASE"/>
    <property type="match status" value="1"/>
</dbReference>
<dbReference type="GO" id="GO:0048513">
    <property type="term" value="P:animal organ development"/>
    <property type="evidence" value="ECO:0007669"/>
    <property type="project" value="UniProtKB-ARBA"/>
</dbReference>
<dbReference type="PROSITE" id="PS50056">
    <property type="entry name" value="TYR_PHOSPHATASE_2"/>
    <property type="match status" value="2"/>
</dbReference>
<evidence type="ECO:0000256" key="3">
    <source>
        <dbReference type="ARBA" id="ARBA00022801"/>
    </source>
</evidence>
<feature type="domain" description="Tyrosine-protein phosphatase" evidence="7">
    <location>
        <begin position="1113"/>
        <end position="1347"/>
    </location>
</feature>
<evidence type="ECO:0000256" key="5">
    <source>
        <dbReference type="ARBA" id="ARBA00051722"/>
    </source>
</evidence>
<keyword evidence="10" id="KW-1185">Reference proteome</keyword>
<dbReference type="InterPro" id="IPR000387">
    <property type="entry name" value="Tyr_Pase_dom"/>
</dbReference>
<dbReference type="InterPro" id="IPR029021">
    <property type="entry name" value="Prot-tyrosine_phosphatase-like"/>
</dbReference>
<evidence type="ECO:0000313" key="9">
    <source>
        <dbReference type="EMBL" id="KAH0820674.1"/>
    </source>
</evidence>
<dbReference type="PRINTS" id="PR00700">
    <property type="entry name" value="PRTYPHPHTASE"/>
</dbReference>
<feature type="domain" description="Tyrosine-protein phosphatase" evidence="7">
    <location>
        <begin position="803"/>
        <end position="1057"/>
    </location>
</feature>
<feature type="domain" description="Tyrosine specific protein phosphatases" evidence="8">
    <location>
        <begin position="974"/>
        <end position="1048"/>
    </location>
</feature>
<dbReference type="FunFam" id="3.90.190.10:FF:000102">
    <property type="entry name" value="Receptor-type tyrosine-protein phosphatase"/>
    <property type="match status" value="1"/>
</dbReference>
<keyword evidence="6" id="KW-0175">Coiled coil</keyword>
<accession>A0A8J6LF35</accession>
<dbReference type="InterPro" id="IPR050348">
    <property type="entry name" value="Protein-Tyr_Phosphatase"/>
</dbReference>
<evidence type="ECO:0000259" key="8">
    <source>
        <dbReference type="PROSITE" id="PS50056"/>
    </source>
</evidence>
<reference evidence="9" key="1">
    <citation type="journal article" date="2020" name="J Insects Food Feed">
        <title>The yellow mealworm (Tenebrio molitor) genome: a resource for the emerging insects as food and feed industry.</title>
        <authorList>
            <person name="Eriksson T."/>
            <person name="Andere A."/>
            <person name="Kelstrup H."/>
            <person name="Emery V."/>
            <person name="Picard C."/>
        </authorList>
    </citation>
    <scope>NUCLEOTIDE SEQUENCE</scope>
    <source>
        <strain evidence="9">Stoneville</strain>
        <tissue evidence="9">Whole head</tissue>
    </source>
</reference>
<keyword evidence="3" id="KW-0378">Hydrolase</keyword>
<gene>
    <name evidence="9" type="ORF">GEV33_002117</name>
</gene>
<evidence type="ECO:0000256" key="2">
    <source>
        <dbReference type="ARBA" id="ARBA00013064"/>
    </source>
</evidence>
<keyword evidence="4" id="KW-0904">Protein phosphatase</keyword>
<dbReference type="PROSITE" id="PS00383">
    <property type="entry name" value="TYR_PHOSPHATASE_1"/>
    <property type="match status" value="1"/>
</dbReference>
<dbReference type="FunFam" id="3.90.190.10:FF:000026">
    <property type="entry name" value="tyrosine-protein phosphatase non-receptor type 9"/>
    <property type="match status" value="1"/>
</dbReference>
<dbReference type="EMBL" id="JABDTM020011189">
    <property type="protein sequence ID" value="KAH0820674.1"/>
    <property type="molecule type" value="Genomic_DNA"/>
</dbReference>
<dbReference type="Gene3D" id="2.170.300.10">
    <property type="entry name" value="Tie2 ligand-binding domain superfamily"/>
    <property type="match status" value="1"/>
</dbReference>
<evidence type="ECO:0000256" key="6">
    <source>
        <dbReference type="SAM" id="Coils"/>
    </source>
</evidence>